<evidence type="ECO:0000313" key="1">
    <source>
        <dbReference type="EMBL" id="SDI52250.1"/>
    </source>
</evidence>
<name>A0A2X2ZB49_CHRJE</name>
<protein>
    <submittedName>
        <fullName evidence="2">Uncharacterized protein</fullName>
    </submittedName>
</protein>
<dbReference type="AlphaFoldDB" id="A0A2X2ZB49"/>
<dbReference type="Proteomes" id="UP000251670">
    <property type="component" value="Unassembled WGS sequence"/>
</dbReference>
<accession>A0A2X2ZB49</accession>
<dbReference type="EMBL" id="UAWB01000014">
    <property type="protein sequence ID" value="SQB46919.1"/>
    <property type="molecule type" value="Genomic_DNA"/>
</dbReference>
<dbReference type="Proteomes" id="UP000199426">
    <property type="component" value="Unassembled WGS sequence"/>
</dbReference>
<sequence length="50" mass="5511">MKNQIKSNAKKLNREVLKKIEGGSIPIDGGGCKWPECMNSFGRCSRIACI</sequence>
<evidence type="ECO:0000313" key="2">
    <source>
        <dbReference type="EMBL" id="SQB46919.1"/>
    </source>
</evidence>
<reference evidence="1 3" key="1">
    <citation type="submission" date="2016-10" db="EMBL/GenBank/DDBJ databases">
        <authorList>
            <person name="Varghese N."/>
            <person name="Submissions S."/>
        </authorList>
    </citation>
    <scope>NUCLEOTIDE SEQUENCE [LARGE SCALE GENOMIC DNA]</scope>
    <source>
        <strain evidence="1 3">DSM 19299</strain>
    </source>
</reference>
<reference evidence="2 4" key="2">
    <citation type="submission" date="2018-06" db="EMBL/GenBank/DDBJ databases">
        <authorList>
            <consortium name="Pathogen Informatics"/>
            <person name="Doyle S."/>
        </authorList>
    </citation>
    <scope>NUCLEOTIDE SEQUENCE [LARGE SCALE GENOMIC DNA]</scope>
    <source>
        <strain evidence="2 4">NCTC13492</strain>
    </source>
</reference>
<evidence type="ECO:0000313" key="4">
    <source>
        <dbReference type="Proteomes" id="UP000251670"/>
    </source>
</evidence>
<gene>
    <name evidence="2" type="ORF">NCTC13492_03992</name>
    <name evidence="1" type="ORF">SAMN05421542_1182</name>
</gene>
<organism evidence="2 4">
    <name type="scientific">Chryseobacterium jejuense</name>
    <dbReference type="NCBI Taxonomy" id="445960"/>
    <lineage>
        <taxon>Bacteria</taxon>
        <taxon>Pseudomonadati</taxon>
        <taxon>Bacteroidota</taxon>
        <taxon>Flavobacteriia</taxon>
        <taxon>Flavobacteriales</taxon>
        <taxon>Weeksellaceae</taxon>
        <taxon>Chryseobacterium group</taxon>
        <taxon>Chryseobacterium</taxon>
    </lineage>
</organism>
<dbReference type="STRING" id="445960.SAMN05421542_1182"/>
<keyword evidence="3" id="KW-1185">Reference proteome</keyword>
<evidence type="ECO:0000313" key="3">
    <source>
        <dbReference type="Proteomes" id="UP000199426"/>
    </source>
</evidence>
<dbReference type="RefSeq" id="WP_167356177.1">
    <property type="nucleotide sequence ID" value="NZ_FNEG01000002.1"/>
</dbReference>
<proteinExistence type="predicted"/>
<dbReference type="EMBL" id="FNEG01000002">
    <property type="protein sequence ID" value="SDI52250.1"/>
    <property type="molecule type" value="Genomic_DNA"/>
</dbReference>